<dbReference type="FunFam" id="3.40.50.12160:FF:000004">
    <property type="entry name" value="Threonylcarbamoyladenosine tRNA methylthiotransferase MtaB"/>
    <property type="match status" value="1"/>
</dbReference>
<dbReference type="FunFam" id="3.80.30.20:FF:000001">
    <property type="entry name" value="tRNA-2-methylthio-N(6)-dimethylallyladenosine synthase 2"/>
    <property type="match status" value="1"/>
</dbReference>
<keyword evidence="20" id="KW-1185">Reference proteome</keyword>
<protein>
    <recommendedName>
        <fullName evidence="15">Threonylcarbamoyladenosine tRNA methylthiotransferase MtaB</fullName>
        <ecNumber evidence="3">2.8.4.5</ecNumber>
    </recommendedName>
    <alternativeName>
        <fullName evidence="12">tRNA-t(6)A37 methylthiotransferase</fullName>
    </alternativeName>
</protein>
<evidence type="ECO:0000256" key="14">
    <source>
        <dbReference type="ARBA" id="ARBA00061574"/>
    </source>
</evidence>
<comment type="caution">
    <text evidence="19">The sequence shown here is derived from an EMBL/GenBank/DDBJ whole genome shotgun (WGS) entry which is preliminary data.</text>
</comment>
<dbReference type="PROSITE" id="PS51918">
    <property type="entry name" value="RADICAL_SAM"/>
    <property type="match status" value="1"/>
</dbReference>
<feature type="domain" description="TRAM" evidence="16">
    <location>
        <begin position="390"/>
        <end position="450"/>
    </location>
</feature>
<feature type="domain" description="MTTase N-terminal" evidence="17">
    <location>
        <begin position="21"/>
        <end position="133"/>
    </location>
</feature>
<evidence type="ECO:0000256" key="12">
    <source>
        <dbReference type="ARBA" id="ARBA00031213"/>
    </source>
</evidence>
<dbReference type="SUPFAM" id="SSF102114">
    <property type="entry name" value="Radical SAM enzymes"/>
    <property type="match status" value="1"/>
</dbReference>
<dbReference type="Proteomes" id="UP000469523">
    <property type="component" value="Unassembled WGS sequence"/>
</dbReference>
<dbReference type="Pfam" id="PF00919">
    <property type="entry name" value="UPF0004"/>
    <property type="match status" value="1"/>
</dbReference>
<dbReference type="Gene3D" id="3.40.50.12160">
    <property type="entry name" value="Methylthiotransferase, N-terminal domain"/>
    <property type="match status" value="1"/>
</dbReference>
<evidence type="ECO:0000256" key="11">
    <source>
        <dbReference type="ARBA" id="ARBA00023014"/>
    </source>
</evidence>
<keyword evidence="10" id="KW-0408">Iron</keyword>
<comment type="cofactor">
    <cofactor evidence="1">
        <name>[4Fe-4S] cluster</name>
        <dbReference type="ChEBI" id="CHEBI:49883"/>
    </cofactor>
</comment>
<dbReference type="NCBIfam" id="TIGR01574">
    <property type="entry name" value="miaB-methiolase"/>
    <property type="match status" value="1"/>
</dbReference>
<evidence type="ECO:0000256" key="9">
    <source>
        <dbReference type="ARBA" id="ARBA00022723"/>
    </source>
</evidence>
<dbReference type="Gene3D" id="3.80.30.20">
    <property type="entry name" value="tm_1862 like domain"/>
    <property type="match status" value="1"/>
</dbReference>
<evidence type="ECO:0000256" key="8">
    <source>
        <dbReference type="ARBA" id="ARBA00022694"/>
    </source>
</evidence>
<dbReference type="InterPro" id="IPR006467">
    <property type="entry name" value="MiaB-like_bact"/>
</dbReference>
<dbReference type="InterPro" id="IPR013848">
    <property type="entry name" value="Methylthiotransferase_N"/>
</dbReference>
<evidence type="ECO:0000256" key="2">
    <source>
        <dbReference type="ARBA" id="ARBA00002399"/>
    </source>
</evidence>
<dbReference type="SMART" id="SM00729">
    <property type="entry name" value="Elp3"/>
    <property type="match status" value="1"/>
</dbReference>
<comment type="catalytic activity">
    <reaction evidence="13">
        <text>N(6)-L-threonylcarbamoyladenosine(37) in tRNA + (sulfur carrier)-SH + AH2 + 2 S-adenosyl-L-methionine = 2-methylsulfanyl-N(6)-L-threonylcarbamoyladenosine(37) in tRNA + (sulfur carrier)-H + 5'-deoxyadenosine + L-methionine + A + S-adenosyl-L-homocysteine + 2 H(+)</text>
        <dbReference type="Rhea" id="RHEA:37075"/>
        <dbReference type="Rhea" id="RHEA-COMP:10163"/>
        <dbReference type="Rhea" id="RHEA-COMP:11092"/>
        <dbReference type="Rhea" id="RHEA-COMP:14737"/>
        <dbReference type="Rhea" id="RHEA-COMP:14739"/>
        <dbReference type="ChEBI" id="CHEBI:13193"/>
        <dbReference type="ChEBI" id="CHEBI:15378"/>
        <dbReference type="ChEBI" id="CHEBI:17319"/>
        <dbReference type="ChEBI" id="CHEBI:17499"/>
        <dbReference type="ChEBI" id="CHEBI:29917"/>
        <dbReference type="ChEBI" id="CHEBI:57844"/>
        <dbReference type="ChEBI" id="CHEBI:57856"/>
        <dbReference type="ChEBI" id="CHEBI:59789"/>
        <dbReference type="ChEBI" id="CHEBI:64428"/>
        <dbReference type="ChEBI" id="CHEBI:74418"/>
        <dbReference type="ChEBI" id="CHEBI:74420"/>
        <dbReference type="EC" id="2.8.4.5"/>
    </reaction>
</comment>
<evidence type="ECO:0000256" key="5">
    <source>
        <dbReference type="ARBA" id="ARBA00022490"/>
    </source>
</evidence>
<sequence>MNNIDITLSGEEFFHRYGRKKTVSIFTLGCKVNQYETEAMEEIFEKDGYIVVNSEDIADIYVINTCTVTNLSDRKSRQFISRAKKLNQDAVIAVVGCYSQVSPEEVSKIEGVDVIIGTTERHRILELCKEAKKKSEKINIVKNVNTQKQFEPINIDEIKSKTRAYIKIQDGCNQFCSYCIIPYARGPIRSRRLEEIIGETEKLAKVGFKEIVLAGIHVASYGKDIDKTPLTDVLKAVAKVDGIERIRLSSLEPTLIDEEFMKTIVNIGKVCDHFHLSLQSGSDTVLKRMNRKYTTSQYKDIVNLIRKHMPNAGITTDIIVGFPEETEEEFNQTLEFVKDIRFSKIHVFKYSPRKGTPAAEYKNQIDGNIKNSRSEKLMALGEKLMFEFNSTFVGKTLSVLFEEESKREKNFIEGYTTNYIRVKSKQEINNIGSINDIKIKEAKDDFLIGE</sequence>
<evidence type="ECO:0000256" key="3">
    <source>
        <dbReference type="ARBA" id="ARBA00013273"/>
    </source>
</evidence>
<dbReference type="InterPro" id="IPR007197">
    <property type="entry name" value="rSAM"/>
</dbReference>
<feature type="domain" description="Radical SAM core" evidence="18">
    <location>
        <begin position="158"/>
        <end position="387"/>
    </location>
</feature>
<keyword evidence="6 19" id="KW-0808">Transferase</keyword>
<dbReference type="PANTHER" id="PTHR11918">
    <property type="entry name" value="RADICAL SAM PROTEINS"/>
    <property type="match status" value="1"/>
</dbReference>
<organism evidence="19 20">
    <name type="scientific">Tissierella pigra</name>
    <dbReference type="NCBI Taxonomy" id="2607614"/>
    <lineage>
        <taxon>Bacteria</taxon>
        <taxon>Bacillati</taxon>
        <taxon>Bacillota</taxon>
        <taxon>Tissierellia</taxon>
        <taxon>Tissierellales</taxon>
        <taxon>Tissierellaceae</taxon>
        <taxon>Tissierella</taxon>
    </lineage>
</organism>
<dbReference type="CDD" id="cd01335">
    <property type="entry name" value="Radical_SAM"/>
    <property type="match status" value="1"/>
</dbReference>
<comment type="similarity">
    <text evidence="14">Belongs to the methylthiotransferase family. MtaB subfamily.</text>
</comment>
<evidence type="ECO:0000256" key="13">
    <source>
        <dbReference type="ARBA" id="ARBA00051661"/>
    </source>
</evidence>
<dbReference type="NCBIfam" id="TIGR00089">
    <property type="entry name" value="MiaB/RimO family radical SAM methylthiotransferase"/>
    <property type="match status" value="1"/>
</dbReference>
<dbReference type="InterPro" id="IPR034557">
    <property type="entry name" value="ThrcA_tRNA_MEthiotransferase"/>
</dbReference>
<dbReference type="SFLD" id="SFLDS00029">
    <property type="entry name" value="Radical_SAM"/>
    <property type="match status" value="1"/>
</dbReference>
<dbReference type="InterPro" id="IPR020612">
    <property type="entry name" value="Methylthiotransferase_CS"/>
</dbReference>
<evidence type="ECO:0000313" key="20">
    <source>
        <dbReference type="Proteomes" id="UP000469523"/>
    </source>
</evidence>
<comment type="function">
    <text evidence="2">Catalyzes the methylthiolation of N6-threonylcarbamoyladenosine (t(6)A), leading to the formation of 2-methylthio-N6-threonylcarbamoyladenosine (ms(2)t(6)A) at position 37 in tRNAs that read codons beginning with adenine.</text>
</comment>
<proteinExistence type="inferred from homology"/>
<dbReference type="SFLD" id="SFLDF00295">
    <property type="entry name" value="threonylcarbamoyladenosine_tRN"/>
    <property type="match status" value="1"/>
</dbReference>
<dbReference type="SFLD" id="SFLDG01061">
    <property type="entry name" value="methylthiotransferase"/>
    <property type="match status" value="1"/>
</dbReference>
<evidence type="ECO:0000259" key="17">
    <source>
        <dbReference type="PROSITE" id="PS51449"/>
    </source>
</evidence>
<evidence type="ECO:0000256" key="15">
    <source>
        <dbReference type="ARBA" id="ARBA00069898"/>
    </source>
</evidence>
<keyword evidence="7" id="KW-0949">S-adenosyl-L-methionine</keyword>
<keyword evidence="4" id="KW-0004">4Fe-4S</keyword>
<evidence type="ECO:0000256" key="10">
    <source>
        <dbReference type="ARBA" id="ARBA00023004"/>
    </source>
</evidence>
<name>A0A6N7XYK2_9FIRM</name>
<evidence type="ECO:0000256" key="1">
    <source>
        <dbReference type="ARBA" id="ARBA00001966"/>
    </source>
</evidence>
<reference evidence="19 20" key="1">
    <citation type="submission" date="2019-09" db="EMBL/GenBank/DDBJ databases">
        <title>In-depth cultivation of the pig gut microbiome towards novel bacterial diversity and tailored functional studies.</title>
        <authorList>
            <person name="Wylensek D."/>
            <person name="Hitch T.C.A."/>
            <person name="Clavel T."/>
        </authorList>
    </citation>
    <scope>NUCLEOTIDE SEQUENCE [LARGE SCALE GENOMIC DNA]</scope>
    <source>
        <strain evidence="19 20">WCA3-693-APC-4?</strain>
    </source>
</reference>
<dbReference type="InterPro" id="IPR058240">
    <property type="entry name" value="rSAM_sf"/>
</dbReference>
<dbReference type="AlphaFoldDB" id="A0A6N7XYK2"/>
<dbReference type="EC" id="2.8.4.5" evidence="3"/>
<evidence type="ECO:0000313" key="19">
    <source>
        <dbReference type="EMBL" id="MSU02897.1"/>
    </source>
</evidence>
<dbReference type="PROSITE" id="PS51449">
    <property type="entry name" value="MTTASE_N"/>
    <property type="match status" value="1"/>
</dbReference>
<dbReference type="InterPro" id="IPR038135">
    <property type="entry name" value="Methylthiotransferase_N_sf"/>
</dbReference>
<evidence type="ECO:0000256" key="6">
    <source>
        <dbReference type="ARBA" id="ARBA00022679"/>
    </source>
</evidence>
<gene>
    <name evidence="19" type="primary">mtaB</name>
    <name evidence="19" type="ORF">FYJ83_15650</name>
</gene>
<keyword evidence="11" id="KW-0411">Iron-sulfur</keyword>
<dbReference type="RefSeq" id="WP_154442164.1">
    <property type="nucleotide sequence ID" value="NZ_JAHLPJ010000001.1"/>
</dbReference>
<keyword evidence="5" id="KW-0963">Cytoplasm</keyword>
<dbReference type="SFLD" id="SFLDG01082">
    <property type="entry name" value="B12-binding_domain_containing"/>
    <property type="match status" value="1"/>
</dbReference>
<keyword evidence="8" id="KW-0819">tRNA processing</keyword>
<accession>A0A6N7XYK2</accession>
<evidence type="ECO:0000256" key="7">
    <source>
        <dbReference type="ARBA" id="ARBA00022691"/>
    </source>
</evidence>
<evidence type="ECO:0000256" key="4">
    <source>
        <dbReference type="ARBA" id="ARBA00022485"/>
    </source>
</evidence>
<dbReference type="InterPro" id="IPR005839">
    <property type="entry name" value="Methylthiotransferase"/>
</dbReference>
<dbReference type="InterPro" id="IPR023404">
    <property type="entry name" value="rSAM_horseshoe"/>
</dbReference>
<dbReference type="GO" id="GO:0051539">
    <property type="term" value="F:4 iron, 4 sulfur cluster binding"/>
    <property type="evidence" value="ECO:0007669"/>
    <property type="project" value="UniProtKB-KW"/>
</dbReference>
<dbReference type="PROSITE" id="PS01278">
    <property type="entry name" value="MTTASE_RADICAL"/>
    <property type="match status" value="1"/>
</dbReference>
<dbReference type="InterPro" id="IPR006638">
    <property type="entry name" value="Elp3/MiaA/NifB-like_rSAM"/>
</dbReference>
<keyword evidence="9" id="KW-0479">Metal-binding</keyword>
<dbReference type="PANTHER" id="PTHR11918:SF45">
    <property type="entry name" value="THREONYLCARBAMOYLADENOSINE TRNA METHYLTHIOTRANSFERASE"/>
    <property type="match status" value="1"/>
</dbReference>
<dbReference type="PROSITE" id="PS50926">
    <property type="entry name" value="TRAM"/>
    <property type="match status" value="1"/>
</dbReference>
<dbReference type="GO" id="GO:0035598">
    <property type="term" value="F:tRNA (N(6)-L-threonylcarbamoyladenosine(37)-C(2))-methylthiotransferase activity"/>
    <property type="evidence" value="ECO:0007669"/>
    <property type="project" value="UniProtKB-EC"/>
</dbReference>
<dbReference type="GO" id="GO:0046872">
    <property type="term" value="F:metal ion binding"/>
    <property type="evidence" value="ECO:0007669"/>
    <property type="project" value="UniProtKB-KW"/>
</dbReference>
<dbReference type="Pfam" id="PF04055">
    <property type="entry name" value="Radical_SAM"/>
    <property type="match status" value="1"/>
</dbReference>
<evidence type="ECO:0000259" key="16">
    <source>
        <dbReference type="PROSITE" id="PS50926"/>
    </source>
</evidence>
<dbReference type="NCBIfam" id="TIGR01579">
    <property type="entry name" value="MiaB-like-C"/>
    <property type="match status" value="1"/>
</dbReference>
<dbReference type="EMBL" id="VUNQ01000047">
    <property type="protein sequence ID" value="MSU02897.1"/>
    <property type="molecule type" value="Genomic_DNA"/>
</dbReference>
<evidence type="ECO:0000259" key="18">
    <source>
        <dbReference type="PROSITE" id="PS51918"/>
    </source>
</evidence>
<dbReference type="InterPro" id="IPR002792">
    <property type="entry name" value="TRAM_dom"/>
</dbReference>